<dbReference type="RefSeq" id="WP_347939030.1">
    <property type="nucleotide sequence ID" value="NZ_CP157197.1"/>
</dbReference>
<name>A0AAU7BZK8_9RICK</name>
<protein>
    <submittedName>
        <fullName evidence="1">Uncharacterized protein</fullName>
    </submittedName>
</protein>
<proteinExistence type="predicted"/>
<dbReference type="AlphaFoldDB" id="A0AAU7BZK8"/>
<sequence>MNKEIESQLVIYQDENWEVNVAVNIIRDSLVIFKSNSSTICTR</sequence>
<evidence type="ECO:0000313" key="1">
    <source>
        <dbReference type="EMBL" id="XBG66413.1"/>
    </source>
</evidence>
<dbReference type="EMBL" id="CP157197">
    <property type="protein sequence ID" value="XBG66413.1"/>
    <property type="molecule type" value="Genomic_DNA"/>
</dbReference>
<gene>
    <name evidence="1" type="ORF">AAGW17_00645</name>
</gene>
<dbReference type="KEGG" id="rof:AAGW17_00645"/>
<accession>A0AAU7BZK8</accession>
<reference evidence="1" key="1">
    <citation type="submission" date="2024-05" db="EMBL/GenBank/DDBJ databases">
        <title>Characterization of a novel Rickettsia species. (Rickettsia oklahomia sp. nov.) from Amblyomma americanum ticks.</title>
        <authorList>
            <person name="Korla P.K."/>
            <person name="Karounos M."/>
            <person name="Wilson J.M."/>
            <person name="Little S.E."/>
            <person name="Qurollo B.A."/>
        </authorList>
    </citation>
    <scope>NUCLEOTIDE SEQUENCE</scope>
    <source>
        <strain evidence="1">Oklahoma-10</strain>
    </source>
</reference>
<organism evidence="1">
    <name type="scientific">Rickettsia oklahomensis</name>
    <dbReference type="NCBI Taxonomy" id="3141789"/>
    <lineage>
        <taxon>Bacteria</taxon>
        <taxon>Pseudomonadati</taxon>
        <taxon>Pseudomonadota</taxon>
        <taxon>Alphaproteobacteria</taxon>
        <taxon>Rickettsiales</taxon>
        <taxon>Rickettsiaceae</taxon>
        <taxon>Rickettsieae</taxon>
        <taxon>Rickettsia</taxon>
        <taxon>belli group</taxon>
    </lineage>
</organism>